<sequence>MSKNSKKRSAAENAKAGTKADEQKMSAADTAKAVSENVLEDMLGIGADKPADPELPDEEMELEVEEDRRRLLLQGLGMLVISIALLFVALGAWAAANITGNVVLLIVLIFDLTAVWFVCKGMGKRFNRYASRVHVVDFGRRNVLLYLKSDPKKAQVVAYKDIKNYKLIRQGGSLRLLLAGNWVTHPSGYQLVDINRPFMKDSLDGLAAQIKDVMREHRVNERN</sequence>
<reference evidence="3 4" key="1">
    <citation type="submission" date="2024-04" db="EMBL/GenBank/DDBJ databases">
        <title>Human intestinal bacterial collection.</title>
        <authorList>
            <person name="Pauvert C."/>
            <person name="Hitch T.C.A."/>
            <person name="Clavel T."/>
        </authorList>
    </citation>
    <scope>NUCLEOTIDE SEQUENCE [LARGE SCALE GENOMIC DNA]</scope>
    <source>
        <strain evidence="3 4">CLA-AA-H197</strain>
    </source>
</reference>
<keyword evidence="2" id="KW-0812">Transmembrane</keyword>
<dbReference type="EMBL" id="JBBNGS010000009">
    <property type="protein sequence ID" value="MEQ2637810.1"/>
    <property type="molecule type" value="Genomic_DNA"/>
</dbReference>
<evidence type="ECO:0008006" key="5">
    <source>
        <dbReference type="Google" id="ProtNLM"/>
    </source>
</evidence>
<feature type="region of interest" description="Disordered" evidence="1">
    <location>
        <begin position="1"/>
        <end position="31"/>
    </location>
</feature>
<protein>
    <recommendedName>
        <fullName evidence="5">DUF304 domain-containing protein</fullName>
    </recommendedName>
</protein>
<keyword evidence="4" id="KW-1185">Reference proteome</keyword>
<name>A0ABV1IFZ0_9ACTN</name>
<keyword evidence="2" id="KW-1133">Transmembrane helix</keyword>
<dbReference type="Proteomes" id="UP001478817">
    <property type="component" value="Unassembled WGS sequence"/>
</dbReference>
<evidence type="ECO:0000256" key="2">
    <source>
        <dbReference type="SAM" id="Phobius"/>
    </source>
</evidence>
<dbReference type="RefSeq" id="WP_349182419.1">
    <property type="nucleotide sequence ID" value="NZ_JBBNGS010000009.1"/>
</dbReference>
<organism evidence="3 4">
    <name type="scientific">Paratractidigestivibacter faecalis</name>
    <dbReference type="NCBI Taxonomy" id="2292441"/>
    <lineage>
        <taxon>Bacteria</taxon>
        <taxon>Bacillati</taxon>
        <taxon>Actinomycetota</taxon>
        <taxon>Coriobacteriia</taxon>
        <taxon>Coriobacteriales</taxon>
        <taxon>Atopobiaceae</taxon>
        <taxon>Paratractidigestivibacter</taxon>
    </lineage>
</organism>
<comment type="caution">
    <text evidence="3">The sequence shown here is derived from an EMBL/GenBank/DDBJ whole genome shotgun (WGS) entry which is preliminary data.</text>
</comment>
<accession>A0ABV1IFZ0</accession>
<keyword evidence="2" id="KW-0472">Membrane</keyword>
<evidence type="ECO:0000313" key="4">
    <source>
        <dbReference type="Proteomes" id="UP001478817"/>
    </source>
</evidence>
<evidence type="ECO:0000313" key="3">
    <source>
        <dbReference type="EMBL" id="MEQ2637810.1"/>
    </source>
</evidence>
<proteinExistence type="predicted"/>
<feature type="transmembrane region" description="Helical" evidence="2">
    <location>
        <begin position="76"/>
        <end position="96"/>
    </location>
</feature>
<evidence type="ECO:0000256" key="1">
    <source>
        <dbReference type="SAM" id="MobiDB-lite"/>
    </source>
</evidence>
<gene>
    <name evidence="3" type="ORF">AAAT05_05560</name>
</gene>
<feature type="transmembrane region" description="Helical" evidence="2">
    <location>
        <begin position="102"/>
        <end position="119"/>
    </location>
</feature>